<evidence type="ECO:0000313" key="3">
    <source>
        <dbReference type="Proteomes" id="UP000027265"/>
    </source>
</evidence>
<accession>A0A067PX27</accession>
<proteinExistence type="predicted"/>
<gene>
    <name evidence="2" type="ORF">JAAARDRAFT_34009</name>
</gene>
<feature type="region of interest" description="Disordered" evidence="1">
    <location>
        <begin position="1"/>
        <end position="29"/>
    </location>
</feature>
<feature type="region of interest" description="Disordered" evidence="1">
    <location>
        <begin position="94"/>
        <end position="190"/>
    </location>
</feature>
<feature type="compositionally biased region" description="Acidic residues" evidence="1">
    <location>
        <begin position="133"/>
        <end position="148"/>
    </location>
</feature>
<name>A0A067PX27_9AGAM</name>
<dbReference type="EMBL" id="KL197716">
    <property type="protein sequence ID" value="KDQ59279.1"/>
    <property type="molecule type" value="Genomic_DNA"/>
</dbReference>
<reference evidence="3" key="1">
    <citation type="journal article" date="2014" name="Proc. Natl. Acad. Sci. U.S.A.">
        <title>Extensive sampling of basidiomycete genomes demonstrates inadequacy of the white-rot/brown-rot paradigm for wood decay fungi.</title>
        <authorList>
            <person name="Riley R."/>
            <person name="Salamov A.A."/>
            <person name="Brown D.W."/>
            <person name="Nagy L.G."/>
            <person name="Floudas D."/>
            <person name="Held B.W."/>
            <person name="Levasseur A."/>
            <person name="Lombard V."/>
            <person name="Morin E."/>
            <person name="Otillar R."/>
            <person name="Lindquist E.A."/>
            <person name="Sun H."/>
            <person name="LaButti K.M."/>
            <person name="Schmutz J."/>
            <person name="Jabbour D."/>
            <person name="Luo H."/>
            <person name="Baker S.E."/>
            <person name="Pisabarro A.G."/>
            <person name="Walton J.D."/>
            <person name="Blanchette R.A."/>
            <person name="Henrissat B."/>
            <person name="Martin F."/>
            <person name="Cullen D."/>
            <person name="Hibbett D.S."/>
            <person name="Grigoriev I.V."/>
        </authorList>
    </citation>
    <scope>NUCLEOTIDE SEQUENCE [LARGE SCALE GENOMIC DNA]</scope>
    <source>
        <strain evidence="3">MUCL 33604</strain>
    </source>
</reference>
<keyword evidence="3" id="KW-1185">Reference proteome</keyword>
<dbReference type="AlphaFoldDB" id="A0A067PX27"/>
<feature type="compositionally biased region" description="Acidic residues" evidence="1">
    <location>
        <begin position="1"/>
        <end position="12"/>
    </location>
</feature>
<evidence type="ECO:0000313" key="2">
    <source>
        <dbReference type="EMBL" id="KDQ59279.1"/>
    </source>
</evidence>
<dbReference type="InParanoid" id="A0A067PX27"/>
<dbReference type="HOGENOM" id="CLU_1267062_0_0_1"/>
<dbReference type="Proteomes" id="UP000027265">
    <property type="component" value="Unassembled WGS sequence"/>
</dbReference>
<organism evidence="2 3">
    <name type="scientific">Jaapia argillacea MUCL 33604</name>
    <dbReference type="NCBI Taxonomy" id="933084"/>
    <lineage>
        <taxon>Eukaryota</taxon>
        <taxon>Fungi</taxon>
        <taxon>Dikarya</taxon>
        <taxon>Basidiomycota</taxon>
        <taxon>Agaricomycotina</taxon>
        <taxon>Agaricomycetes</taxon>
        <taxon>Agaricomycetidae</taxon>
        <taxon>Jaapiales</taxon>
        <taxon>Jaapiaceae</taxon>
        <taxon>Jaapia</taxon>
    </lineage>
</organism>
<feature type="compositionally biased region" description="Low complexity" evidence="1">
    <location>
        <begin position="175"/>
        <end position="186"/>
    </location>
</feature>
<protein>
    <submittedName>
        <fullName evidence="2">Uncharacterized protein</fullName>
    </submittedName>
</protein>
<sequence length="218" mass="24492">MFEEEADDEDGEPLPWPPKLKLGRRGRADEPRVLEPNMWSCLSPNTGLVRVKDQQLALADSSADESELPLTPQLTPRAVDYNYHLPIRLRFQSSAGSRKSAKTTKKVPPPLDLSRSKPVVWSQPDVGSRLGVLEEDDREYEAEEEDMSLGETTSESVVSTEEEYDVTPFTRDNSVKSSASSAGDSVEGPRLKKYYMEKYARPQQQSRASYVSILRRGL</sequence>
<evidence type="ECO:0000256" key="1">
    <source>
        <dbReference type="SAM" id="MobiDB-lite"/>
    </source>
</evidence>